<keyword evidence="5 7" id="KW-1133">Transmembrane helix</keyword>
<accession>A0A0R2HEF8</accession>
<comment type="caution">
    <text evidence="8">The sequence shown here is derived from an EMBL/GenBank/DDBJ whole genome shotgun (WGS) entry which is preliminary data.</text>
</comment>
<evidence type="ECO:0000256" key="4">
    <source>
        <dbReference type="ARBA" id="ARBA00022692"/>
    </source>
</evidence>
<dbReference type="Proteomes" id="UP000051841">
    <property type="component" value="Unassembled WGS sequence"/>
</dbReference>
<reference evidence="8 9" key="1">
    <citation type="journal article" date="2015" name="Genome Announc.">
        <title>Expanding the biotechnology potential of lactobacilli through comparative genomics of 213 strains and associated genera.</title>
        <authorList>
            <person name="Sun Z."/>
            <person name="Harris H.M."/>
            <person name="McCann A."/>
            <person name="Guo C."/>
            <person name="Argimon S."/>
            <person name="Zhang W."/>
            <person name="Yang X."/>
            <person name="Jeffery I.B."/>
            <person name="Cooney J.C."/>
            <person name="Kagawa T.F."/>
            <person name="Liu W."/>
            <person name="Song Y."/>
            <person name="Salvetti E."/>
            <person name="Wrobel A."/>
            <person name="Rasinkangas P."/>
            <person name="Parkhill J."/>
            <person name="Rea M.C."/>
            <person name="O'Sullivan O."/>
            <person name="Ritari J."/>
            <person name="Douillard F.P."/>
            <person name="Paul Ross R."/>
            <person name="Yang R."/>
            <person name="Briner A.E."/>
            <person name="Felis G.E."/>
            <person name="de Vos W.M."/>
            <person name="Barrangou R."/>
            <person name="Klaenhammer T.R."/>
            <person name="Caufield P.W."/>
            <person name="Cui Y."/>
            <person name="Zhang H."/>
            <person name="O'Toole P.W."/>
        </authorList>
    </citation>
    <scope>NUCLEOTIDE SEQUENCE [LARGE SCALE GENOMIC DNA]</scope>
    <source>
        <strain evidence="8 9">DSM 20405</strain>
    </source>
</reference>
<name>A0A0R2HEF8_9FIRM</name>
<dbReference type="RefSeq" id="WP_031588552.1">
    <property type="nucleotide sequence ID" value="NZ_JNKN01000001.1"/>
</dbReference>
<feature type="transmembrane region" description="Helical" evidence="7">
    <location>
        <begin position="114"/>
        <end position="134"/>
    </location>
</feature>
<keyword evidence="3" id="KW-1003">Cell membrane</keyword>
<dbReference type="InterPro" id="IPR052518">
    <property type="entry name" value="CHR_Transporter"/>
</dbReference>
<keyword evidence="4 7" id="KW-0812">Transmembrane</keyword>
<evidence type="ECO:0000256" key="7">
    <source>
        <dbReference type="SAM" id="Phobius"/>
    </source>
</evidence>
<evidence type="ECO:0000313" key="8">
    <source>
        <dbReference type="EMBL" id="KRN50859.1"/>
    </source>
</evidence>
<feature type="transmembrane region" description="Helical" evidence="7">
    <location>
        <begin position="51"/>
        <end position="72"/>
    </location>
</feature>
<sequence>MKKKHLYLELFLSMLYLSTFTFGGGYVIVSLMKKKFCDELHYIDENEMLDFVAIAQSSPGPIAVNGAIILGYKMAGIMGVFICVLGTIIPPFVILFVISMFYEAFMSNQIIKGLLSGMRIGVAALILSVVYEMLKGEMKSHMKKTVLLFILALVLNGYFQFNVAWIVLGCVVFALIDVYVKGGRK</sequence>
<gene>
    <name evidence="8" type="ORF">IV49_GL001676</name>
</gene>
<evidence type="ECO:0000313" key="9">
    <source>
        <dbReference type="Proteomes" id="UP000051841"/>
    </source>
</evidence>
<comment type="similarity">
    <text evidence="2">Belongs to the chromate ion transporter (CHR) (TC 2.A.51) family.</text>
</comment>
<keyword evidence="6 7" id="KW-0472">Membrane</keyword>
<protein>
    <submittedName>
        <fullName evidence="8">Chromate transporter</fullName>
    </submittedName>
</protein>
<evidence type="ECO:0000256" key="2">
    <source>
        <dbReference type="ARBA" id="ARBA00005262"/>
    </source>
</evidence>
<evidence type="ECO:0000256" key="5">
    <source>
        <dbReference type="ARBA" id="ARBA00022989"/>
    </source>
</evidence>
<dbReference type="GO" id="GO:0005886">
    <property type="term" value="C:plasma membrane"/>
    <property type="evidence" value="ECO:0007669"/>
    <property type="project" value="UniProtKB-SubCell"/>
</dbReference>
<organism evidence="8 9">
    <name type="scientific">Kandleria vitulina DSM 20405</name>
    <dbReference type="NCBI Taxonomy" id="1410657"/>
    <lineage>
        <taxon>Bacteria</taxon>
        <taxon>Bacillati</taxon>
        <taxon>Bacillota</taxon>
        <taxon>Erysipelotrichia</taxon>
        <taxon>Erysipelotrichales</taxon>
        <taxon>Coprobacillaceae</taxon>
        <taxon>Kandleria</taxon>
    </lineage>
</organism>
<dbReference type="PANTHER" id="PTHR43663">
    <property type="entry name" value="CHROMATE TRANSPORT PROTEIN-RELATED"/>
    <property type="match status" value="1"/>
</dbReference>
<dbReference type="AlphaFoldDB" id="A0A0R2HEF8"/>
<dbReference type="PANTHER" id="PTHR43663:SF2">
    <property type="entry name" value="CHROMATE TRANSPORT PROTEIN-RELATED"/>
    <property type="match status" value="1"/>
</dbReference>
<comment type="subcellular location">
    <subcellularLocation>
        <location evidence="1">Cell membrane</location>
        <topology evidence="1">Multi-pass membrane protein</topology>
    </subcellularLocation>
</comment>
<dbReference type="PATRIC" id="fig|1410657.5.peg.1728"/>
<evidence type="ECO:0000256" key="6">
    <source>
        <dbReference type="ARBA" id="ARBA00023136"/>
    </source>
</evidence>
<keyword evidence="9" id="KW-1185">Reference proteome</keyword>
<proteinExistence type="inferred from homology"/>
<feature type="transmembrane region" description="Helical" evidence="7">
    <location>
        <begin position="146"/>
        <end position="176"/>
    </location>
</feature>
<dbReference type="InterPro" id="IPR003370">
    <property type="entry name" value="Chromate_transpt"/>
</dbReference>
<feature type="transmembrane region" description="Helical" evidence="7">
    <location>
        <begin position="79"/>
        <end position="102"/>
    </location>
</feature>
<dbReference type="GO" id="GO:0015109">
    <property type="term" value="F:chromate transmembrane transporter activity"/>
    <property type="evidence" value="ECO:0007669"/>
    <property type="project" value="InterPro"/>
</dbReference>
<dbReference type="EMBL" id="JQBL01000005">
    <property type="protein sequence ID" value="KRN50859.1"/>
    <property type="molecule type" value="Genomic_DNA"/>
</dbReference>
<evidence type="ECO:0000256" key="1">
    <source>
        <dbReference type="ARBA" id="ARBA00004651"/>
    </source>
</evidence>
<dbReference type="Pfam" id="PF02417">
    <property type="entry name" value="Chromate_transp"/>
    <property type="match status" value="1"/>
</dbReference>
<evidence type="ECO:0000256" key="3">
    <source>
        <dbReference type="ARBA" id="ARBA00022475"/>
    </source>
</evidence>
<feature type="transmembrane region" description="Helical" evidence="7">
    <location>
        <begin position="7"/>
        <end position="31"/>
    </location>
</feature>